<dbReference type="EMBL" id="CP016070">
    <property type="protein sequence ID" value="AOW80014.1"/>
    <property type="molecule type" value="Genomic_DNA"/>
</dbReference>
<evidence type="ECO:0000313" key="3">
    <source>
        <dbReference type="Proteomes" id="UP000185608"/>
    </source>
</evidence>
<evidence type="ECO:0000259" key="1">
    <source>
        <dbReference type="Pfam" id="PF04014"/>
    </source>
</evidence>
<dbReference type="AlphaFoldDB" id="A0A1D8S3U3"/>
<dbReference type="Gene3D" id="2.10.260.10">
    <property type="match status" value="1"/>
</dbReference>
<dbReference type="KEGG" id="halh:HTSR_0828"/>
<gene>
    <name evidence="2" type="ORF">HTSR_0828</name>
</gene>
<dbReference type="STRING" id="1873524.HSR6_0855"/>
<proteinExistence type="predicted"/>
<sequence length="52" mass="5819">MSSVLGTKLPIPARIRAELDLEDGDQLRWEVEDEETVRLTVVPEPDGTVDLD</sequence>
<name>A0A1D8S3U3_9EURY</name>
<evidence type="ECO:0000313" key="2">
    <source>
        <dbReference type="EMBL" id="AOW80014.1"/>
    </source>
</evidence>
<organism evidence="2 3">
    <name type="scientific">Halodesulfurarchaeum formicicum</name>
    <dbReference type="NCBI Taxonomy" id="1873524"/>
    <lineage>
        <taxon>Archaea</taxon>
        <taxon>Methanobacteriati</taxon>
        <taxon>Methanobacteriota</taxon>
        <taxon>Stenosarchaea group</taxon>
        <taxon>Halobacteria</taxon>
        <taxon>Halobacteriales</taxon>
        <taxon>Halobacteriaceae</taxon>
        <taxon>Halodesulfurarchaeum</taxon>
    </lineage>
</organism>
<reference evidence="2 3" key="1">
    <citation type="submission" date="2016-06" db="EMBL/GenBank/DDBJ databases">
        <title>Discovery of anaerobic lithoheterotrophic haloarchaeon capable of sulfur respiration by hydrogen and formate.</title>
        <authorList>
            <person name="Sorokin D.Y."/>
            <person name="Kublanov I.V."/>
            <person name="Roman P."/>
            <person name="Sinninghe Damste J.S."/>
            <person name="Golyshin P.N."/>
            <person name="Rojo D."/>
            <person name="Ciordia S."/>
            <person name="Mena Md.C."/>
            <person name="Ferrer M."/>
            <person name="Smedile F."/>
            <person name="Messina E."/>
            <person name="La Cono V."/>
            <person name="Yakimov M.M."/>
        </authorList>
    </citation>
    <scope>NUCLEOTIDE SEQUENCE [LARGE SCALE GENOMIC DNA]</scope>
    <source>
        <strain evidence="2 3">HTSR1</strain>
    </source>
</reference>
<protein>
    <recommendedName>
        <fullName evidence="1">SpoVT-AbrB domain-containing protein</fullName>
    </recommendedName>
</protein>
<accession>A0A1D8S3U3</accession>
<dbReference type="GO" id="GO:0003677">
    <property type="term" value="F:DNA binding"/>
    <property type="evidence" value="ECO:0007669"/>
    <property type="project" value="InterPro"/>
</dbReference>
<dbReference type="Proteomes" id="UP000185608">
    <property type="component" value="Chromosome"/>
</dbReference>
<feature type="domain" description="SpoVT-AbrB" evidence="1">
    <location>
        <begin position="11"/>
        <end position="43"/>
    </location>
</feature>
<dbReference type="InterPro" id="IPR007159">
    <property type="entry name" value="SpoVT-AbrB_dom"/>
</dbReference>
<dbReference type="Pfam" id="PF04014">
    <property type="entry name" value="MazE_antitoxin"/>
    <property type="match status" value="1"/>
</dbReference>